<accession>A0ABQ0ZIJ7</accession>
<reference evidence="2 3" key="1">
    <citation type="submission" date="2019-10" db="EMBL/GenBank/DDBJ databases">
        <title>Prolixibacter strains distinguished by the presence of nitrate reductase genes were adept at nitrate-dependent anaerobic corrosion of metallic iron and carbon steel.</title>
        <authorList>
            <person name="Iino T."/>
            <person name="Shono N."/>
            <person name="Ito K."/>
            <person name="Nakamura R."/>
            <person name="Sueoka K."/>
            <person name="Harayama S."/>
            <person name="Ohkuma M."/>
        </authorList>
    </citation>
    <scope>NUCLEOTIDE SEQUENCE [LARGE SCALE GENOMIC DNA]</scope>
    <source>
        <strain evidence="2 3">MIC1-1</strain>
    </source>
</reference>
<gene>
    <name evidence="2" type="ORF">JCM18694_13740</name>
</gene>
<dbReference type="PANTHER" id="PTHR30296">
    <property type="entry name" value="UNCHARACTERIZED PROTEIN YKGE"/>
    <property type="match status" value="1"/>
</dbReference>
<evidence type="ECO:0000259" key="1">
    <source>
        <dbReference type="Pfam" id="PF02754"/>
    </source>
</evidence>
<feature type="domain" description="Cysteine-rich" evidence="1">
    <location>
        <begin position="141"/>
        <end position="225"/>
    </location>
</feature>
<dbReference type="EMBL" id="BLAU01000001">
    <property type="protein sequence ID" value="GET21128.1"/>
    <property type="molecule type" value="Genomic_DNA"/>
</dbReference>
<name>A0ABQ0ZIJ7_9BACT</name>
<dbReference type="Pfam" id="PF02754">
    <property type="entry name" value="CCG"/>
    <property type="match status" value="2"/>
</dbReference>
<proteinExistence type="predicted"/>
<dbReference type="PANTHER" id="PTHR30296:SF0">
    <property type="entry name" value="LACTATE UTILIZATION PROTEIN A"/>
    <property type="match status" value="1"/>
</dbReference>
<evidence type="ECO:0000313" key="3">
    <source>
        <dbReference type="Proteomes" id="UP000396862"/>
    </source>
</evidence>
<protein>
    <submittedName>
        <fullName evidence="2">Fe-S oxidoreductase</fullName>
    </submittedName>
</protein>
<comment type="caution">
    <text evidence="2">The sequence shown here is derived from an EMBL/GenBank/DDBJ whole genome shotgun (WGS) entry which is preliminary data.</text>
</comment>
<dbReference type="Proteomes" id="UP000396862">
    <property type="component" value="Unassembled WGS sequence"/>
</dbReference>
<feature type="domain" description="Cysteine-rich" evidence="1">
    <location>
        <begin position="12"/>
        <end position="90"/>
    </location>
</feature>
<organism evidence="2 3">
    <name type="scientific">Prolixibacter denitrificans</name>
    <dbReference type="NCBI Taxonomy" id="1541063"/>
    <lineage>
        <taxon>Bacteria</taxon>
        <taxon>Pseudomonadati</taxon>
        <taxon>Bacteroidota</taxon>
        <taxon>Bacteroidia</taxon>
        <taxon>Marinilabiliales</taxon>
        <taxon>Prolixibacteraceae</taxon>
        <taxon>Prolixibacter</taxon>
    </lineage>
</organism>
<dbReference type="InterPro" id="IPR004017">
    <property type="entry name" value="Cys_rich_dom"/>
</dbReference>
<keyword evidence="3" id="KW-1185">Reference proteome</keyword>
<sequence length="248" mass="27929">MVYLDKNFPMEVDLFIPCFIDQLYPKTVWNTIRVLERAGCKVHYNPEQTCCGQPAYNSGYFDEARTLARKFLKDFRGKRPVVSPGASCSGYVRDGFADLFDEMSGEHQEYIHRKENVIELTDFLVNHLGVVDFGASFSHKVTYHDACSALRGYGIHEEPRKLLQNVDGLELVEMEETHECCGFGGTFAVKHKAISSVMTQNKVENALKTGAEFIVSTEASCLMNISGYIKRQKLPVKVLHIADVLAAF</sequence>
<evidence type="ECO:0000313" key="2">
    <source>
        <dbReference type="EMBL" id="GET21128.1"/>
    </source>
</evidence>